<dbReference type="AlphaFoldDB" id="A0A9W8G3N9"/>
<evidence type="ECO:0000256" key="1">
    <source>
        <dbReference type="ARBA" id="ARBA00004141"/>
    </source>
</evidence>
<gene>
    <name evidence="9" type="ORF">GGI25_004861</name>
</gene>
<feature type="domain" description="Phosphatidic acid phosphatase type 2/haloperoxidase" evidence="8">
    <location>
        <begin position="104"/>
        <end position="250"/>
    </location>
</feature>
<dbReference type="InterPro" id="IPR043216">
    <property type="entry name" value="PAP-like"/>
</dbReference>
<feature type="transmembrane region" description="Helical" evidence="7">
    <location>
        <begin position="103"/>
        <end position="120"/>
    </location>
</feature>
<comment type="similarity">
    <text evidence="2">Belongs to the PA-phosphatase related phosphoesterase family.</text>
</comment>
<feature type="transmembrane region" description="Helical" evidence="7">
    <location>
        <begin position="21"/>
        <end position="45"/>
    </location>
</feature>
<feature type="transmembrane region" description="Helical" evidence="7">
    <location>
        <begin position="68"/>
        <end position="91"/>
    </location>
</feature>
<dbReference type="Gene3D" id="1.20.144.10">
    <property type="entry name" value="Phosphatidic acid phosphatase type 2/haloperoxidase"/>
    <property type="match status" value="1"/>
</dbReference>
<dbReference type="CDD" id="cd03390">
    <property type="entry name" value="PAP2_containing_1_like"/>
    <property type="match status" value="1"/>
</dbReference>
<protein>
    <recommendedName>
        <fullName evidence="8">Phosphatidic acid phosphatase type 2/haloperoxidase domain-containing protein</fullName>
    </recommendedName>
</protein>
<proteinExistence type="inferred from homology"/>
<evidence type="ECO:0000313" key="10">
    <source>
        <dbReference type="Proteomes" id="UP001151518"/>
    </source>
</evidence>
<keyword evidence="3 7" id="KW-0812">Transmembrane</keyword>
<dbReference type="PANTHER" id="PTHR10165">
    <property type="entry name" value="LIPID PHOSPHATE PHOSPHATASE"/>
    <property type="match status" value="1"/>
</dbReference>
<evidence type="ECO:0000256" key="7">
    <source>
        <dbReference type="SAM" id="Phobius"/>
    </source>
</evidence>
<name>A0A9W8G3N9_9FUNG</name>
<accession>A0A9W8G3N9</accession>
<evidence type="ECO:0000313" key="9">
    <source>
        <dbReference type="EMBL" id="KAJ2673046.1"/>
    </source>
</evidence>
<evidence type="ECO:0000259" key="8">
    <source>
        <dbReference type="SMART" id="SM00014"/>
    </source>
</evidence>
<reference evidence="9" key="1">
    <citation type="submission" date="2022-07" db="EMBL/GenBank/DDBJ databases">
        <title>Phylogenomic reconstructions and comparative analyses of Kickxellomycotina fungi.</title>
        <authorList>
            <person name="Reynolds N.K."/>
            <person name="Stajich J.E."/>
            <person name="Barry K."/>
            <person name="Grigoriev I.V."/>
            <person name="Crous P."/>
            <person name="Smith M.E."/>
        </authorList>
    </citation>
    <scope>NUCLEOTIDE SEQUENCE</scope>
    <source>
        <strain evidence="9">NRRL 3115</strain>
    </source>
</reference>
<feature type="region of interest" description="Disordered" evidence="6">
    <location>
        <begin position="322"/>
        <end position="376"/>
    </location>
</feature>
<dbReference type="OrthoDB" id="8907274at2759"/>
<dbReference type="GO" id="GO:0006644">
    <property type="term" value="P:phospholipid metabolic process"/>
    <property type="evidence" value="ECO:0007669"/>
    <property type="project" value="InterPro"/>
</dbReference>
<feature type="transmembrane region" description="Helical" evidence="7">
    <location>
        <begin position="175"/>
        <end position="193"/>
    </location>
</feature>
<organism evidence="9 10">
    <name type="scientific">Coemansia spiralis</name>
    <dbReference type="NCBI Taxonomy" id="417178"/>
    <lineage>
        <taxon>Eukaryota</taxon>
        <taxon>Fungi</taxon>
        <taxon>Fungi incertae sedis</taxon>
        <taxon>Zoopagomycota</taxon>
        <taxon>Kickxellomycotina</taxon>
        <taxon>Kickxellomycetes</taxon>
        <taxon>Kickxellales</taxon>
        <taxon>Kickxellaceae</taxon>
        <taxon>Coemansia</taxon>
    </lineage>
</organism>
<evidence type="ECO:0000256" key="5">
    <source>
        <dbReference type="ARBA" id="ARBA00023136"/>
    </source>
</evidence>
<dbReference type="InterPro" id="IPR000326">
    <property type="entry name" value="PAP2/HPO"/>
</dbReference>
<comment type="subcellular location">
    <subcellularLocation>
        <location evidence="1">Membrane</location>
        <topology evidence="1">Multi-pass membrane protein</topology>
    </subcellularLocation>
</comment>
<comment type="caution">
    <text evidence="9">The sequence shown here is derived from an EMBL/GenBank/DDBJ whole genome shotgun (WGS) entry which is preliminary data.</text>
</comment>
<sequence length="376" mass="41349">MRGFNFETTRNGDLRSRKSRLIISYIPDYFFLVVMAVLWGVLSLIEPFHRDFSLTDKSIQYPHKPDSIPFYAAVLLCFVLPLVVIILWAGLIRRSFHDMNSGVLGLCLSIVLNMMITNTVKNLAGRLRPDFIDRCNLDKDTALSLQPAIGMVTSAICKQTDKSVFWDGMRSFPSGHTSFSFAGFTYLSLWLAGHLRIGDRRGRTYKSFITLVPELAALLIGISRTKDYRHHWQDVLAGAILGVFMGWFGYHQYYPSPNSLAEDPSYPFPPRIPVDGSSSPSYNLKTFNSAAENNGATNAAAAAGQYGDGALNAAGGSAPANVYTSQPQNNPLGAGSSGYDVPLQQPAYNRAQAEPSMPSQTRTLYSSDSLAGSFRV</sequence>
<dbReference type="GO" id="GO:0046839">
    <property type="term" value="P:phospholipid dephosphorylation"/>
    <property type="evidence" value="ECO:0007669"/>
    <property type="project" value="TreeGrafter"/>
</dbReference>
<dbReference type="SMART" id="SM00014">
    <property type="entry name" value="acidPPc"/>
    <property type="match status" value="1"/>
</dbReference>
<evidence type="ECO:0000256" key="3">
    <source>
        <dbReference type="ARBA" id="ARBA00022692"/>
    </source>
</evidence>
<feature type="transmembrane region" description="Helical" evidence="7">
    <location>
        <begin position="231"/>
        <end position="250"/>
    </location>
</feature>
<evidence type="ECO:0000256" key="6">
    <source>
        <dbReference type="SAM" id="MobiDB-lite"/>
    </source>
</evidence>
<dbReference type="GO" id="GO:0008195">
    <property type="term" value="F:phosphatidate phosphatase activity"/>
    <property type="evidence" value="ECO:0007669"/>
    <property type="project" value="TreeGrafter"/>
</dbReference>
<dbReference type="GO" id="GO:0016020">
    <property type="term" value="C:membrane"/>
    <property type="evidence" value="ECO:0007669"/>
    <property type="project" value="UniProtKB-SubCell"/>
</dbReference>
<dbReference type="SUPFAM" id="SSF48317">
    <property type="entry name" value="Acid phosphatase/Vanadium-dependent haloperoxidase"/>
    <property type="match status" value="1"/>
</dbReference>
<evidence type="ECO:0000256" key="2">
    <source>
        <dbReference type="ARBA" id="ARBA00008816"/>
    </source>
</evidence>
<dbReference type="Pfam" id="PF01569">
    <property type="entry name" value="PAP2"/>
    <property type="match status" value="1"/>
</dbReference>
<feature type="compositionally biased region" description="Polar residues" evidence="6">
    <location>
        <begin position="357"/>
        <end position="370"/>
    </location>
</feature>
<keyword evidence="4 7" id="KW-1133">Transmembrane helix</keyword>
<evidence type="ECO:0000256" key="4">
    <source>
        <dbReference type="ARBA" id="ARBA00022989"/>
    </source>
</evidence>
<dbReference type="EMBL" id="JANBTW010000073">
    <property type="protein sequence ID" value="KAJ2673046.1"/>
    <property type="molecule type" value="Genomic_DNA"/>
</dbReference>
<dbReference type="PANTHER" id="PTHR10165:SF35">
    <property type="entry name" value="RE23632P"/>
    <property type="match status" value="1"/>
</dbReference>
<dbReference type="Proteomes" id="UP001151518">
    <property type="component" value="Unassembled WGS sequence"/>
</dbReference>
<keyword evidence="5 7" id="KW-0472">Membrane</keyword>
<feature type="compositionally biased region" description="Polar residues" evidence="6">
    <location>
        <begin position="322"/>
        <end position="331"/>
    </location>
</feature>
<dbReference type="InterPro" id="IPR036938">
    <property type="entry name" value="PAP2/HPO_sf"/>
</dbReference>